<evidence type="ECO:0000259" key="18">
    <source>
        <dbReference type="SMART" id="SM00382"/>
    </source>
</evidence>
<evidence type="ECO:0000256" key="4">
    <source>
        <dbReference type="ARBA" id="ARBA00022490"/>
    </source>
</evidence>
<feature type="coiled-coil region" evidence="16">
    <location>
        <begin position="772"/>
        <end position="799"/>
    </location>
</feature>
<dbReference type="Pfam" id="PF17857">
    <property type="entry name" value="AAA_lid_1"/>
    <property type="match status" value="1"/>
</dbReference>
<dbReference type="PANTHER" id="PTHR22878:SF68">
    <property type="entry name" value="DYNEIN HEAVY CHAIN 6, AXONEMAL-LIKE"/>
    <property type="match status" value="1"/>
</dbReference>
<dbReference type="InterPro" id="IPR042228">
    <property type="entry name" value="Dynein_linker_3"/>
</dbReference>
<evidence type="ECO:0000256" key="8">
    <source>
        <dbReference type="ARBA" id="ARBA00022840"/>
    </source>
</evidence>
<dbReference type="InterPro" id="IPR035699">
    <property type="entry name" value="AAA_6"/>
</dbReference>
<dbReference type="GO" id="GO:0008569">
    <property type="term" value="F:minus-end-directed microtubule motor activity"/>
    <property type="evidence" value="ECO:0007669"/>
    <property type="project" value="InterPro"/>
</dbReference>
<dbReference type="Pfam" id="PF12781">
    <property type="entry name" value="AAA_9"/>
    <property type="match status" value="1"/>
</dbReference>
<dbReference type="InterPro" id="IPR024317">
    <property type="entry name" value="Dynein_heavy_chain_D4_dom"/>
</dbReference>
<dbReference type="InterPro" id="IPR003593">
    <property type="entry name" value="AAA+_ATPase"/>
</dbReference>
<dbReference type="Gene3D" id="3.20.180.20">
    <property type="entry name" value="Dynein heavy chain, N-terminal domain 2"/>
    <property type="match status" value="1"/>
</dbReference>
<dbReference type="Gene3D" id="1.10.8.1220">
    <property type="match status" value="1"/>
</dbReference>
<dbReference type="Gene3D" id="1.10.8.720">
    <property type="entry name" value="Region D6 of dynein motor"/>
    <property type="match status" value="1"/>
</dbReference>
<keyword evidence="7" id="KW-0547">Nucleotide-binding</keyword>
<dbReference type="FunFam" id="3.40.50.300:FF:002141">
    <property type="entry name" value="Dynein heavy chain"/>
    <property type="match status" value="1"/>
</dbReference>
<dbReference type="FunFam" id="1.20.920.30:FF:000005">
    <property type="entry name" value="Dynein, axonemal, heavy chain 2"/>
    <property type="match status" value="1"/>
</dbReference>
<dbReference type="InterPro" id="IPR013602">
    <property type="entry name" value="Dynein_heavy_linker"/>
</dbReference>
<evidence type="ECO:0000256" key="15">
    <source>
        <dbReference type="ARBA" id="ARBA00023273"/>
    </source>
</evidence>
<feature type="domain" description="AAA+ ATPase" evidence="18">
    <location>
        <begin position="1413"/>
        <end position="1551"/>
    </location>
</feature>
<dbReference type="EMBL" id="FR824099">
    <property type="protein sequence ID" value="CCA18662.1"/>
    <property type="molecule type" value="Genomic_DNA"/>
</dbReference>
<dbReference type="Pfam" id="PF08393">
    <property type="entry name" value="DHC_N2"/>
    <property type="match status" value="1"/>
</dbReference>
<dbReference type="Gene3D" id="1.10.472.130">
    <property type="match status" value="1"/>
</dbReference>
<comment type="subcellular location">
    <subcellularLocation>
        <location evidence="1">Cell projection</location>
        <location evidence="1">Cilium</location>
        <location evidence="1">Flagellum</location>
    </subcellularLocation>
    <subcellularLocation>
        <location evidence="2">Cytoplasm</location>
        <location evidence="2">Cytoskeleton</location>
        <location evidence="2">Cilium axoneme</location>
    </subcellularLocation>
</comment>
<reference evidence="19" key="1">
    <citation type="journal article" date="2011" name="PLoS Biol.">
        <title>Gene gain and loss during evolution of obligate parasitism in the white rust pathogen of Arabidopsis thaliana.</title>
        <authorList>
            <person name="Kemen E."/>
            <person name="Gardiner A."/>
            <person name="Schultz-Larsen T."/>
            <person name="Kemen A.C."/>
            <person name="Balmuth A.L."/>
            <person name="Robert-Seilaniantz A."/>
            <person name="Bailey K."/>
            <person name="Holub E."/>
            <person name="Studholme D.J."/>
            <person name="Maclean D."/>
            <person name="Jones J.D."/>
        </authorList>
    </citation>
    <scope>NUCLEOTIDE SEQUENCE</scope>
</reference>
<dbReference type="GO" id="GO:0005874">
    <property type="term" value="C:microtubule"/>
    <property type="evidence" value="ECO:0007669"/>
    <property type="project" value="UniProtKB-KW"/>
</dbReference>
<keyword evidence="10" id="KW-0243">Dynein</keyword>
<reference evidence="19" key="2">
    <citation type="submission" date="2011-02" db="EMBL/GenBank/DDBJ databases">
        <authorList>
            <person name="MacLean D."/>
        </authorList>
    </citation>
    <scope>NUCLEOTIDE SEQUENCE</scope>
</reference>
<dbReference type="FunFam" id="3.40.50.300:FF:000362">
    <property type="entry name" value="Dynein, axonemal, heavy chain 6"/>
    <property type="match status" value="1"/>
</dbReference>
<dbReference type="FunFam" id="3.40.50.300:FF:000063">
    <property type="entry name" value="dynein heavy chain 6, axonemal"/>
    <property type="match status" value="1"/>
</dbReference>
<feature type="coiled-coil region" evidence="16">
    <location>
        <begin position="2892"/>
        <end position="2957"/>
    </location>
</feature>
<feature type="domain" description="AAA+ ATPase" evidence="18">
    <location>
        <begin position="2430"/>
        <end position="2587"/>
    </location>
</feature>
<dbReference type="Pfam" id="PF03028">
    <property type="entry name" value="Dynein_heavy"/>
    <property type="match status" value="1"/>
</dbReference>
<name>F0WBY1_9STRA</name>
<sequence>MNSEGQADRDCDAKGVLPESQTEILASRIYRNASTSPHFEVKAADRKKLLKPKLRTRNPNAGTPMVPHAPEGQYKPSVKRPGEVVLGTNEGLHLQSPVSGRPLPQDAVTDAKHTKRAVTENLSVIHRGRPAQPKESFTASLNLDASFLREFKSGNFIYLCRKEHSGLVMYDLEVVEHQKINRADYFTMSMEGITHFTASHSEFWTLQLWEIEYARFHAMLQIPFFKQYKKWKTFTVWKRMIRYCKIRSAKRALTTKLVTAMPFLQNPILQLRKLCLQIGELELIHFEPGKIYTLEAFEREQSIYRDDLIAKLRAFSEESLQICIQTCACVIDAFMRANQIASESTMTFMEKAALRKEYRKLSHFLRLVDFLFIDATLQLTIKSFRNLYGALTGSVSTAPPSGKDAKTLAAGGKQESSRAIRGTSALNEDTKQPLSPLFTVTVESEAMNIPMSMVSAVYVLPSQEAWNLTLQRILKEAIKIVETSTRHLGHEALKRYTIPETEEEATSDSSSGRLTVALILNHDAKFNELTNDIFATLEEAVDKVDEFLDVFTCFDHIYIQNRDQVDSLWDRFEFASVEIVADSIEKYQAQKTQLLDIPVISLVGIFQVDSAAFKCRVVPTPEQCIRGIHDLLPQLMKKKSTQVLDVLNELSPIAYSNPNTPELFVRKIVHMQKVAETIVNLKAQYHRVFELGILMDSNEWKMPDDLKEDIILMKEGVLSLENMMTRFEGEQDADTVKFAQQVADSAAPLNRQAVALREKLDHLKLSSMETPVKDALAYLEQQKSQLDQLKNQSEKLASFQTLLKQPVMVSEELSDVSVYFDLKYRLWSSIALWDGFLEQFRDTDYRMLDVSFIQKEALVYSKTAHQAHRAFPGNEAAKYLYQEVEKFNHILPIVTDLRSRALQERHWSQIHELVGFVIHDVQRQEQNSSKPNEQNCSIELTLGRMIEKNMMQLQLEINKISVTAQHEAILEDMLRKVSTIWAETEFEIKNYKDSKDHFILGSMEEITTKMDDSTVAISTILGSRYIGGIQAEVESWKKKLTALQELLDVWLAVQKNWLYLEPIFAAPDIQRQLPDAGKIFSLVDTSWKTIMRRVYESPRVLSAFSIPGITETLTQHNANLDTIQKRLEDYLETKRMAFPRFYFLSNDELLEILSQSKNPQSVQPHLRKCFENLVKVDFGENSASIDMLAMISSEGERVPLGRNLKARGNVEDWLKALETSMKSSIHKLLKAGLVEYHAKERIDWVCDHPGQVVATVAQIMWARHTEEALKGVESAEGRFSSIGEAAGTDESHGSNRIQEWYNRVLYDLNQLILKIRQDLTSLQRKVIVSLITTDVHARDIVEELWRQNIDSVSNFIWQQQLRYYWDTQIDDVVIRHADSAILYGYEYMGATSRLVITPLTDRCWMTLTGSFTLKLGAAPAGPAGTGKTESSKDLAKAMAIQCVVFNCSDQIDYKMMGKLFRGLAQAGNWTCLDEFNRIDIEVLSVVAQQLLILREGRLQQKEHINFMGVEITLKDHHVIVTMNPGYAGRTELPDNLKVCFRPVSMMVPDYALIAEIMLFAEGFSDARILSRKMCRLYILCSEQLSQQPHYDYGLRAVKSVLVMAGNLKRSNPDIDENITLIRALRDSNIPKFLSDDLPLFQAIVADLFPSISIPPNDYGEFVLTLREQIRLFGFQSSAAFDSKVIQLLDTFNVRFGAALVGPTGAGKTSCYRVLQASLTALRKENASVNPIYQVVETKVLNPKCISMGELYGEFNEVSQEWHDGLASSIMREAVMDESDNYKWTVFDGPIDALWIENLNTVLDDNMTLCLANGERIKLKNQMKMLFEVMDLMAASPATVSRIGVVFMNSRDLGYSSFIESWIAQCLPKDLSNEGVDRIRSNIGIYLDEILDFVRKNCGLELVSTEDLNLVTSFCKLFEVLLIDPMFTWPDSTKEEFSAALQSKPSYYVDLNAEDLNEWIDKLFLFALCWSLGASLSSDYHPIFDTFVRELFESAKLQLPSADTIMDYFPDCESRSLVSWKDIVPKFQYNAELPYFQIIVPTTDTVRLSSILRLLIKHNRPAYITGVTGTGKTVVIQQILDDMSRSADSTDTRLENGDSERMKPFAKTIINFSAQTSSLVTQLTIESKLEKKRRDCIGPAKGAKMILFIDDINLPAVEQYGAQPPIELLRQFLDFRGFYDREKLFWKEVQDTLMLVAAAPAGGGRSNLTPRFVRHFHVLSMYPASEAGLKLIFGTILGGFLERFSSSVRSLRDGVVTCIVELYNKITQELLPTPSKFYYTFNLRDLSKVFRGLLMITPNRCNDVDTMHKLWIHECTRVFQDRLNTREDQRWFEEHIVSMLQRSFGCNWTREAIFHGACPLLFADYLRRSATADTSKSNRLYEFCSDINLMTKALDDFLQEYNQDHPTRMNLVFFRDAIAHVTRLARILRQPRGNAMLIGVGGSGKQSITRLASFIVGASCEQIEITRGYGISEFREDLKKILLSSGIQGQPVVFLFADSQIVDGGFLEDLNNILNSGEVPNLFAMDETDRLVVDMRPVMKELGLHDDPESCLQVFTQRVRDYLHIVLAMSPVGSALRVRCRAFPSLINCCTIDCYMNWPKEALQSVADRMLAVVAFPTKEIRAGLVSMCSTVHTTSDEFNQLFLQQYQRHVYTTPKSYLGLISLYVRMLQEKRKGLQDTKIRMEVGVKKLEDTNSIVDSLKSELIQLKPVLQEKTIQVGSLLEQVTIDRQEAAHARDIVARDEPEVILQAEQVAIIQADAQKDLDVAMPALNNAVKALDALSKNDITEVKSFAKPPEAVETVMSAVCILLNEKQTWESAKKVLSEGGFLDRLKSFDKDNIPPAALKKLSKHAADPVMAVENVSKVSKAATSLCMWVHAILVYSTVAKEVGPKRLKLEELNAKLNEANTRLKEKQDELFKVDRNLAILQKQCDEAVDEKNRLTSDAEITEQRLVRAEALISGLSVEGARWKRSVASLEQSISNLIGDMFLAAACIAYYGPFTSSFRQKMVASWLDSLKQLQIPCSASYSLNAALATPTEIRQWQLNGLPTDSTSTDNAILVLQGERWPLMIDPQGQGSKWIKRTASNSQENGSGKLEIIKMTNSNLLHSLEKCVRNGMQLLVEDVEETLEPSLEPILQKAVYKQNGRALIRLADSDIDYDANFRMILTTKLSNPHYSPEVYIKVTIINFTVTMDGLEDQLLGDVVRNERLDIEEKKNSLIASMAQDTKQLQEIEDRILQKLSESSGNVLDDQDLIDTLQSSNTTSNIIKQRVTDSEATEIEINRAREQYRVVATRGTIIYFVAAQLSVIDPMYQYSLPFFQRLFKYCMHEKSTTDDLSERLEHLIQFQTRYIYVNICRGLFETHKILFSILICTKIMLHSGLISSREWALYLRGASSSTRNEDPITQASDYTNPAPDKLSASQWDLLLELDGLETSGGGRGKSVRPFEGILDSVTKKWSVWLSWVQRADFATASCPEERFEQDLNSFQKVLLLKAIAEERVLPMLWRMITVEMGDEFVRSTPDSMEEIYDDTDDKTPCIFILSAGADPTGMLLRFAKQKNYMDRLHLVSLGQGQGPRAEKLIELSRSTGDWVLLQNCHLAKSWMSNLEAIVNDMSSALKPSDPNFRLFLTSFPVSYFPVTVLQNGIKLTNEPPKGMRANMVRSFTALISHETLSCMGTMESFENGMSKDVLWRKLLISLSTFHAVVQERRKFGALGWNIKYEFNDADLETSISSLKRFLHENSQIPWDALRYVTGQINYGGRVTDDWDRRCLMSILSNFYDPAIVVNDPHLFSASGRYRVPGSLDYGGILQYLNDLPIIDDPELFGMNENAIISYERNESVTMTRVMLSLEPRDTVGSLGISNDRKVLEMAQNILTHLPDLLSREEAGPMTFKTRQIGEIVVMDSIATVLSQEIVKFNALLQCMSSSLIELQRAINGLSVMSSDLDHMYTSLSNSKVPPIWAVLSFASLKPLGSWVQDLLARVGFFRNWLRLGQPSVFEFSAFFFPQGFMTGVLQNFARKYQVAIDSLSFTFGFSDDNSMAVASPSDGVYISGLWLEGACWSAEEQRVADAQVGEMFSPMTTIHFLPAVNANRSTQEYPCPVYKTSSRQGTLSTTGISTNYVVTVYLPTVKSPDFWTMRGAALLLNLDT</sequence>
<keyword evidence="13" id="KW-0505">Motor protein</keyword>
<comment type="similarity">
    <text evidence="3">Belongs to the dynein heavy chain family.</text>
</comment>
<dbReference type="FunFam" id="1.10.8.710:FF:000004">
    <property type="entry name" value="Dynein axonemal heavy chain 6"/>
    <property type="match status" value="1"/>
</dbReference>
<dbReference type="Gene3D" id="1.20.920.30">
    <property type="match status" value="1"/>
</dbReference>
<dbReference type="Pfam" id="PF18198">
    <property type="entry name" value="AAA_lid_11"/>
    <property type="match status" value="1"/>
</dbReference>
<dbReference type="SMART" id="SM00382">
    <property type="entry name" value="AAA"/>
    <property type="match status" value="3"/>
</dbReference>
<evidence type="ECO:0000256" key="16">
    <source>
        <dbReference type="SAM" id="Coils"/>
    </source>
</evidence>
<dbReference type="InterPro" id="IPR027417">
    <property type="entry name" value="P-loop_NTPase"/>
</dbReference>
<protein>
    <submittedName>
        <fullName evidence="19">Uncharacterized protein AlNc14C54G4168</fullName>
    </submittedName>
</protein>
<dbReference type="FunFam" id="1.20.920.20:FF:000001">
    <property type="entry name" value="dynein heavy chain 2, axonemal"/>
    <property type="match status" value="1"/>
</dbReference>
<evidence type="ECO:0000256" key="6">
    <source>
        <dbReference type="ARBA" id="ARBA00022737"/>
    </source>
</evidence>
<dbReference type="PANTHER" id="PTHR22878">
    <property type="entry name" value="DYNEIN HEAVY CHAIN 6, AXONEMAL-LIKE-RELATED"/>
    <property type="match status" value="1"/>
</dbReference>
<dbReference type="Pfam" id="PF12775">
    <property type="entry name" value="AAA_7"/>
    <property type="match status" value="1"/>
</dbReference>
<dbReference type="Gene3D" id="3.10.490.20">
    <property type="match status" value="1"/>
</dbReference>
<dbReference type="Pfam" id="PF12780">
    <property type="entry name" value="AAA_8"/>
    <property type="match status" value="1"/>
</dbReference>
<evidence type="ECO:0000256" key="17">
    <source>
        <dbReference type="SAM" id="MobiDB-lite"/>
    </source>
</evidence>
<dbReference type="InterPro" id="IPR035706">
    <property type="entry name" value="AAA_9"/>
</dbReference>
<evidence type="ECO:0000256" key="7">
    <source>
        <dbReference type="ARBA" id="ARBA00022741"/>
    </source>
</evidence>
<proteinExistence type="inferred from homology"/>
<dbReference type="InterPro" id="IPR043157">
    <property type="entry name" value="Dynein_AAA1S"/>
</dbReference>
<dbReference type="FunFam" id="3.40.50.300:FF:000049">
    <property type="entry name" value="Dynein, axonemal, heavy chain 5"/>
    <property type="match status" value="1"/>
</dbReference>
<dbReference type="InterPro" id="IPR041228">
    <property type="entry name" value="Dynein_C"/>
</dbReference>
<dbReference type="Gene3D" id="6.10.140.1060">
    <property type="match status" value="1"/>
</dbReference>
<dbReference type="Pfam" id="PF12774">
    <property type="entry name" value="AAA_6"/>
    <property type="match status" value="1"/>
</dbReference>
<feature type="domain" description="AAA+ ATPase" evidence="18">
    <location>
        <begin position="2057"/>
        <end position="2236"/>
    </location>
</feature>
<dbReference type="InterPro" id="IPR041589">
    <property type="entry name" value="DNAH3_AAA_lid_1"/>
</dbReference>
<keyword evidence="8" id="KW-0067">ATP-binding</keyword>
<dbReference type="Gene3D" id="1.20.1270.280">
    <property type="match status" value="1"/>
</dbReference>
<dbReference type="InterPro" id="IPR042219">
    <property type="entry name" value="AAA_lid_11_sf"/>
</dbReference>
<dbReference type="FunFam" id="1.10.8.1220:FF:000001">
    <property type="entry name" value="Dynein axonemal heavy chain 5"/>
    <property type="match status" value="1"/>
</dbReference>
<dbReference type="InterPro" id="IPR024743">
    <property type="entry name" value="Dynein_HC_stalk"/>
</dbReference>
<evidence type="ECO:0000256" key="10">
    <source>
        <dbReference type="ARBA" id="ARBA00023017"/>
    </source>
</evidence>
<dbReference type="InterPro" id="IPR041658">
    <property type="entry name" value="AAA_lid_11"/>
</dbReference>
<evidence type="ECO:0000256" key="2">
    <source>
        <dbReference type="ARBA" id="ARBA00004430"/>
    </source>
</evidence>
<dbReference type="GO" id="GO:0045505">
    <property type="term" value="F:dynein intermediate chain binding"/>
    <property type="evidence" value="ECO:0007669"/>
    <property type="project" value="InterPro"/>
</dbReference>
<dbReference type="Gene3D" id="1.20.58.1120">
    <property type="match status" value="1"/>
</dbReference>
<dbReference type="GO" id="GO:0007018">
    <property type="term" value="P:microtubule-based movement"/>
    <property type="evidence" value="ECO:0007669"/>
    <property type="project" value="InterPro"/>
</dbReference>
<dbReference type="GO" id="GO:0031514">
    <property type="term" value="C:motile cilium"/>
    <property type="evidence" value="ECO:0007669"/>
    <property type="project" value="UniProtKB-SubCell"/>
</dbReference>
<evidence type="ECO:0000256" key="12">
    <source>
        <dbReference type="ARBA" id="ARBA00023069"/>
    </source>
</evidence>
<dbReference type="HOGENOM" id="CLU_000038_0_3_1"/>
<gene>
    <name evidence="19" type="primary">AlNc14C54G4168</name>
    <name evidence="19" type="ORF">ALNC14_048050</name>
</gene>
<dbReference type="SUPFAM" id="SSF52540">
    <property type="entry name" value="P-loop containing nucleoside triphosphate hydrolases"/>
    <property type="match status" value="4"/>
</dbReference>
<dbReference type="FunFam" id="3.20.180.20:FF:000003">
    <property type="entry name" value="Dynein heavy chain 12, axonemal"/>
    <property type="match status" value="1"/>
</dbReference>
<dbReference type="Gene3D" id="1.20.920.20">
    <property type="match status" value="1"/>
</dbReference>
<dbReference type="Pfam" id="PF12777">
    <property type="entry name" value="MT"/>
    <property type="match status" value="1"/>
</dbReference>
<evidence type="ECO:0000256" key="5">
    <source>
        <dbReference type="ARBA" id="ARBA00022701"/>
    </source>
</evidence>
<dbReference type="Gene3D" id="3.40.50.300">
    <property type="entry name" value="P-loop containing nucleotide triphosphate hydrolases"/>
    <property type="match status" value="5"/>
</dbReference>
<keyword evidence="5" id="KW-0493">Microtubule</keyword>
<dbReference type="Pfam" id="PF17852">
    <property type="entry name" value="Dynein_AAA_lid"/>
    <property type="match status" value="1"/>
</dbReference>
<evidence type="ECO:0000256" key="13">
    <source>
        <dbReference type="ARBA" id="ARBA00023175"/>
    </source>
</evidence>
<dbReference type="InterPro" id="IPR004273">
    <property type="entry name" value="Dynein_heavy_D6_P-loop"/>
</dbReference>
<keyword evidence="9" id="KW-0282">Flagellum</keyword>
<dbReference type="GO" id="GO:0005524">
    <property type="term" value="F:ATP binding"/>
    <property type="evidence" value="ECO:0007669"/>
    <property type="project" value="UniProtKB-KW"/>
</dbReference>
<keyword evidence="12" id="KW-0969">Cilium</keyword>
<dbReference type="FunFam" id="1.10.8.720:FF:000001">
    <property type="entry name" value="dynein heavy chain 7, axonemal"/>
    <property type="match status" value="1"/>
</dbReference>
<dbReference type="FunFam" id="1.20.140.100:FF:000004">
    <property type="entry name" value="Dynein axonemal heavy chain 6"/>
    <property type="match status" value="1"/>
</dbReference>
<feature type="region of interest" description="Disordered" evidence="17">
    <location>
        <begin position="55"/>
        <end position="77"/>
    </location>
</feature>
<dbReference type="GO" id="GO:0005930">
    <property type="term" value="C:axoneme"/>
    <property type="evidence" value="ECO:0007669"/>
    <property type="project" value="UniProtKB-SubCell"/>
</dbReference>
<evidence type="ECO:0000256" key="11">
    <source>
        <dbReference type="ARBA" id="ARBA00023054"/>
    </source>
</evidence>
<keyword evidence="4" id="KW-0963">Cytoplasm</keyword>
<keyword evidence="11 16" id="KW-0175">Coiled coil</keyword>
<evidence type="ECO:0000313" key="19">
    <source>
        <dbReference type="EMBL" id="CCA18662.1"/>
    </source>
</evidence>
<keyword evidence="14" id="KW-0206">Cytoskeleton</keyword>
<dbReference type="GO" id="GO:0030286">
    <property type="term" value="C:dynein complex"/>
    <property type="evidence" value="ECO:0007669"/>
    <property type="project" value="UniProtKB-KW"/>
</dbReference>
<dbReference type="GO" id="GO:0051959">
    <property type="term" value="F:dynein light intermediate chain binding"/>
    <property type="evidence" value="ECO:0007669"/>
    <property type="project" value="InterPro"/>
</dbReference>
<evidence type="ECO:0000256" key="1">
    <source>
        <dbReference type="ARBA" id="ARBA00004230"/>
    </source>
</evidence>
<dbReference type="InterPro" id="IPR026983">
    <property type="entry name" value="DHC"/>
</dbReference>
<evidence type="ECO:0000256" key="3">
    <source>
        <dbReference type="ARBA" id="ARBA00008887"/>
    </source>
</evidence>
<dbReference type="InterPro" id="IPR043160">
    <property type="entry name" value="Dynein_C_barrel"/>
</dbReference>
<organism evidence="19">
    <name type="scientific">Albugo laibachii Nc14</name>
    <dbReference type="NCBI Taxonomy" id="890382"/>
    <lineage>
        <taxon>Eukaryota</taxon>
        <taxon>Sar</taxon>
        <taxon>Stramenopiles</taxon>
        <taxon>Oomycota</taxon>
        <taxon>Peronosporomycetes</taxon>
        <taxon>Albuginales</taxon>
        <taxon>Albuginaceae</taxon>
        <taxon>Albugo</taxon>
    </lineage>
</organism>
<accession>F0WBY1</accession>
<keyword evidence="6" id="KW-0677">Repeat</keyword>
<dbReference type="InterPro" id="IPR041466">
    <property type="entry name" value="Dynein_AAA5_ext"/>
</dbReference>
<dbReference type="Gene3D" id="1.10.287.2620">
    <property type="match status" value="1"/>
</dbReference>
<dbReference type="Gene3D" id="1.10.8.710">
    <property type="match status" value="1"/>
</dbReference>
<evidence type="ECO:0000256" key="14">
    <source>
        <dbReference type="ARBA" id="ARBA00023212"/>
    </source>
</evidence>
<keyword evidence="15" id="KW-0966">Cell projection</keyword>
<dbReference type="Gene3D" id="1.20.140.100">
    <property type="entry name" value="Dynein heavy chain, N-terminal domain 2"/>
    <property type="match status" value="1"/>
</dbReference>
<dbReference type="InterPro" id="IPR042222">
    <property type="entry name" value="Dynein_2_N"/>
</dbReference>
<dbReference type="FunFam" id="1.20.58.1120:FF:000001">
    <property type="entry name" value="dynein heavy chain 2, axonemal"/>
    <property type="match status" value="1"/>
</dbReference>
<dbReference type="Pfam" id="PF18199">
    <property type="entry name" value="Dynein_C"/>
    <property type="match status" value="1"/>
</dbReference>
<evidence type="ECO:0000256" key="9">
    <source>
        <dbReference type="ARBA" id="ARBA00022846"/>
    </source>
</evidence>
<dbReference type="FunFam" id="3.10.490.20:FF:000005">
    <property type="entry name" value="Dynein axonemal heavy chain 6"/>
    <property type="match status" value="1"/>
</dbReference>